<feature type="region of interest" description="Disordered" evidence="1">
    <location>
        <begin position="51"/>
        <end position="104"/>
    </location>
</feature>
<comment type="caution">
    <text evidence="2">The sequence shown here is derived from an EMBL/GenBank/DDBJ whole genome shotgun (WGS) entry which is preliminary data.</text>
</comment>
<sequence length="204" mass="22804">MHDRVRKFVRRLDSDYIDACSIAALNNNMDISRLQDFAQGIEDRRHLQYMSERGDRERRKRARPVVSQGDFQVGPKPRYSIRPPRPPPQQFQGSRFDRQGQLGTGEGLQASWSQQQRGSGQAKTAPPRCATCSRIHFRRCRQGSPGCYSYGQSTRSVGSSSSTQSTGRGPQTPAYRGRCGGREGIFSSGSGQNRIYSLAGRQDS</sequence>
<reference evidence="2 3" key="1">
    <citation type="submission" date="2024-05" db="EMBL/GenBank/DDBJ databases">
        <title>De novo assembly of an allotetraploid wild potato.</title>
        <authorList>
            <person name="Hosaka A.J."/>
        </authorList>
    </citation>
    <scope>NUCLEOTIDE SEQUENCE [LARGE SCALE GENOMIC DNA]</scope>
    <source>
        <tissue evidence="2">Young leaves</tissue>
    </source>
</reference>
<evidence type="ECO:0000313" key="2">
    <source>
        <dbReference type="EMBL" id="KAL3337208.1"/>
    </source>
</evidence>
<evidence type="ECO:0000256" key="1">
    <source>
        <dbReference type="SAM" id="MobiDB-lite"/>
    </source>
</evidence>
<dbReference type="Proteomes" id="UP001627284">
    <property type="component" value="Unassembled WGS sequence"/>
</dbReference>
<evidence type="ECO:0000313" key="3">
    <source>
        <dbReference type="Proteomes" id="UP001627284"/>
    </source>
</evidence>
<gene>
    <name evidence="2" type="ORF">AABB24_029721</name>
</gene>
<feature type="compositionally biased region" description="Low complexity" evidence="1">
    <location>
        <begin position="151"/>
        <end position="172"/>
    </location>
</feature>
<feature type="region of interest" description="Disordered" evidence="1">
    <location>
        <begin position="151"/>
        <end position="204"/>
    </location>
</feature>
<accession>A0ABD2RZ40</accession>
<proteinExistence type="predicted"/>
<organism evidence="2 3">
    <name type="scientific">Solanum stoloniferum</name>
    <dbReference type="NCBI Taxonomy" id="62892"/>
    <lineage>
        <taxon>Eukaryota</taxon>
        <taxon>Viridiplantae</taxon>
        <taxon>Streptophyta</taxon>
        <taxon>Embryophyta</taxon>
        <taxon>Tracheophyta</taxon>
        <taxon>Spermatophyta</taxon>
        <taxon>Magnoliopsida</taxon>
        <taxon>eudicotyledons</taxon>
        <taxon>Gunneridae</taxon>
        <taxon>Pentapetalae</taxon>
        <taxon>asterids</taxon>
        <taxon>lamiids</taxon>
        <taxon>Solanales</taxon>
        <taxon>Solanaceae</taxon>
        <taxon>Solanoideae</taxon>
        <taxon>Solaneae</taxon>
        <taxon>Solanum</taxon>
    </lineage>
</organism>
<protein>
    <submittedName>
        <fullName evidence="2">Uncharacterized protein</fullName>
    </submittedName>
</protein>
<dbReference type="AlphaFoldDB" id="A0ABD2RZ40"/>
<dbReference type="EMBL" id="JBJKTR010000017">
    <property type="protein sequence ID" value="KAL3337208.1"/>
    <property type="molecule type" value="Genomic_DNA"/>
</dbReference>
<keyword evidence="3" id="KW-1185">Reference proteome</keyword>
<name>A0ABD2RZ40_9SOLN</name>